<dbReference type="Pfam" id="PF03631">
    <property type="entry name" value="Virul_fac_BrkB"/>
    <property type="match status" value="1"/>
</dbReference>
<accession>A0A9J6ZLU9</accession>
<dbReference type="AlphaFoldDB" id="A0A9J6ZLU9"/>
<evidence type="ECO:0000256" key="6">
    <source>
        <dbReference type="SAM" id="Phobius"/>
    </source>
</evidence>
<dbReference type="KEGG" id="alkq:M9189_07490"/>
<keyword evidence="5 6" id="KW-0472">Membrane</keyword>
<dbReference type="PANTHER" id="PTHR30213:SF0">
    <property type="entry name" value="UPF0761 MEMBRANE PROTEIN YIHY"/>
    <property type="match status" value="1"/>
</dbReference>
<dbReference type="InterPro" id="IPR017039">
    <property type="entry name" value="Virul_fac_BrkB"/>
</dbReference>
<dbReference type="RefSeq" id="WP_250722066.1">
    <property type="nucleotide sequence ID" value="NZ_CP098400.1"/>
</dbReference>
<reference evidence="7" key="1">
    <citation type="submission" date="2022-05" db="EMBL/GenBank/DDBJ databases">
        <authorList>
            <person name="Sun X."/>
        </authorList>
    </citation>
    <scope>NUCLEOTIDE SEQUENCE</scope>
    <source>
        <strain evidence="7">Ai-910</strain>
    </source>
</reference>
<dbReference type="Proteomes" id="UP001056426">
    <property type="component" value="Chromosome"/>
</dbReference>
<feature type="transmembrane region" description="Helical" evidence="6">
    <location>
        <begin position="159"/>
        <end position="183"/>
    </location>
</feature>
<feature type="transmembrane region" description="Helical" evidence="6">
    <location>
        <begin position="195"/>
        <end position="219"/>
    </location>
</feature>
<evidence type="ECO:0000256" key="5">
    <source>
        <dbReference type="ARBA" id="ARBA00023136"/>
    </source>
</evidence>
<evidence type="ECO:0000256" key="3">
    <source>
        <dbReference type="ARBA" id="ARBA00022692"/>
    </source>
</evidence>
<evidence type="ECO:0000256" key="2">
    <source>
        <dbReference type="ARBA" id="ARBA00022475"/>
    </source>
</evidence>
<evidence type="ECO:0000256" key="4">
    <source>
        <dbReference type="ARBA" id="ARBA00022989"/>
    </source>
</evidence>
<evidence type="ECO:0000256" key="1">
    <source>
        <dbReference type="ARBA" id="ARBA00004651"/>
    </source>
</evidence>
<reference evidence="7" key="2">
    <citation type="submission" date="2022-06" db="EMBL/GenBank/DDBJ databases">
        <title>Xiashengella guii gen. nov. sp. nov., a bacterium isolated form anaerobic digestion tank.</title>
        <authorList>
            <person name="Huang H."/>
        </authorList>
    </citation>
    <scope>NUCLEOTIDE SEQUENCE</scope>
    <source>
        <strain evidence="7">Ai-910</strain>
    </source>
</reference>
<dbReference type="EMBL" id="CP098400">
    <property type="protein sequence ID" value="URW78705.1"/>
    <property type="molecule type" value="Genomic_DNA"/>
</dbReference>
<dbReference type="PANTHER" id="PTHR30213">
    <property type="entry name" value="INNER MEMBRANE PROTEIN YHJD"/>
    <property type="match status" value="1"/>
</dbReference>
<protein>
    <submittedName>
        <fullName evidence="7">YihY/virulence factor BrkB family protein</fullName>
    </submittedName>
</protein>
<feature type="transmembrane region" description="Helical" evidence="6">
    <location>
        <begin position="261"/>
        <end position="286"/>
    </location>
</feature>
<keyword evidence="3 6" id="KW-0812">Transmembrane</keyword>
<keyword evidence="2" id="KW-1003">Cell membrane</keyword>
<proteinExistence type="predicted"/>
<feature type="transmembrane region" description="Helical" evidence="6">
    <location>
        <begin position="119"/>
        <end position="139"/>
    </location>
</feature>
<sequence length="438" mass="49893">MIQDRINFLRRFIEEDIWRIRKDNTSKRQFWLFRVIRIFVLALKRFAVDDCQVKASALTYYSMLSVVPVIALAFAIAKGFGFVDTLERIINENLSSHKEVATWIQEFALSYLDNTKSGMIAGVGIIILLWSVMQILGSIEKSFNDIWGIKHSRSIIRKFSDYISFVIVATVLLVLSSGLMVFLSNSVTIFNLGKIATPIISWASPYILTWAVFTIMFMLMPNTKVKFSSAIFGGIIAGSLFLGLQYGYITFQIGVSKYNAIYGSFAALPLFLIWMNWSWLIVLLGAELSYAIQNEKSFEFEADTENVSSEYRRLVSLLVVKYIVDAFQKGKTPPSMADLSVDLKLPTRLVSQVLRKLEDADLIVKVLIDETKKNETGYHPAFNVDQMTVTCVIDKIEKSGSTDLHFEETEDIRKIRTILDDFHKRQVELPSNILLKNL</sequence>
<keyword evidence="4 6" id="KW-1133">Transmembrane helix</keyword>
<gene>
    <name evidence="7" type="ORF">M9189_07490</name>
</gene>
<name>A0A9J6ZLU9_9BACT</name>
<dbReference type="NCBIfam" id="TIGR00765">
    <property type="entry name" value="yihY_not_rbn"/>
    <property type="match status" value="1"/>
</dbReference>
<evidence type="ECO:0000313" key="7">
    <source>
        <dbReference type="EMBL" id="URW78705.1"/>
    </source>
</evidence>
<comment type="subcellular location">
    <subcellularLocation>
        <location evidence="1">Cell membrane</location>
        <topology evidence="1">Multi-pass membrane protein</topology>
    </subcellularLocation>
</comment>
<evidence type="ECO:0000313" key="8">
    <source>
        <dbReference type="Proteomes" id="UP001056426"/>
    </source>
</evidence>
<dbReference type="GO" id="GO:0005886">
    <property type="term" value="C:plasma membrane"/>
    <property type="evidence" value="ECO:0007669"/>
    <property type="project" value="UniProtKB-SubCell"/>
</dbReference>
<feature type="transmembrane region" description="Helical" evidence="6">
    <location>
        <begin position="58"/>
        <end position="77"/>
    </location>
</feature>
<organism evidence="7 8">
    <name type="scientific">Xiashengella succiniciproducens</name>
    <dbReference type="NCBI Taxonomy" id="2949635"/>
    <lineage>
        <taxon>Bacteria</taxon>
        <taxon>Pseudomonadati</taxon>
        <taxon>Bacteroidota</taxon>
        <taxon>Bacteroidia</taxon>
        <taxon>Marinilabiliales</taxon>
        <taxon>Marinilabiliaceae</taxon>
        <taxon>Xiashengella</taxon>
    </lineage>
</organism>
<keyword evidence="8" id="KW-1185">Reference proteome</keyword>
<feature type="transmembrane region" description="Helical" evidence="6">
    <location>
        <begin position="231"/>
        <end position="249"/>
    </location>
</feature>